<keyword evidence="5 6" id="KW-0472">Membrane</keyword>
<evidence type="ECO:0000256" key="5">
    <source>
        <dbReference type="ARBA" id="ARBA00023136"/>
    </source>
</evidence>
<reference evidence="8" key="1">
    <citation type="journal article" date="2019" name="Int. J. Syst. Evol. Microbiol.">
        <title>The Global Catalogue of Microorganisms (GCM) 10K type strain sequencing project: providing services to taxonomists for standard genome sequencing and annotation.</title>
        <authorList>
            <consortium name="The Broad Institute Genomics Platform"/>
            <consortium name="The Broad Institute Genome Sequencing Center for Infectious Disease"/>
            <person name="Wu L."/>
            <person name="Ma J."/>
        </authorList>
    </citation>
    <scope>NUCLEOTIDE SEQUENCE [LARGE SCALE GENOMIC DNA]</scope>
    <source>
        <strain evidence="8">CCM 9110</strain>
    </source>
</reference>
<dbReference type="InterPro" id="IPR047199">
    <property type="entry name" value="CorA-like"/>
</dbReference>
<dbReference type="Gene3D" id="1.20.58.340">
    <property type="entry name" value="Magnesium transport protein CorA, transmembrane region"/>
    <property type="match status" value="2"/>
</dbReference>
<dbReference type="EMBL" id="JBHTOA010000048">
    <property type="protein sequence ID" value="MFD1400183.1"/>
    <property type="molecule type" value="Genomic_DNA"/>
</dbReference>
<sequence length="313" mass="35248">MLITKTLGDALQWVRVTAPTDADFTTLTEQYHVPHRFIAHLRSTKTRARFDYDIDQKFGMCIFKVLAVDDKMDSEQVKTTPFAFLLLGQTLVTVTQAADDTTESAIATEYKHHGAAAPSPTLLMLAVMTAQNSRYFDRINALDDLRAELERYKTTPTNAQIVSLAEVSKSMVYLKAAASANLITARQLQAGVDSDEYADKLPRHERYWLRNLINEFEQAKELAQVNGEIVQQVTDTYANLLDKNLNTTMWIMTIWSLALAIPPIISGFYGMNVKLPILGGWLDWPFSILLSVIPAGLLIWRLGHRKNLSVKDL</sequence>
<evidence type="ECO:0000313" key="8">
    <source>
        <dbReference type="Proteomes" id="UP001597199"/>
    </source>
</evidence>
<dbReference type="CDD" id="cd12827">
    <property type="entry name" value="EcCorA_ZntB-like_u2"/>
    <property type="match status" value="1"/>
</dbReference>
<name>A0ABW4BJS9_9LACO</name>
<keyword evidence="3 6" id="KW-0812">Transmembrane</keyword>
<evidence type="ECO:0000256" key="3">
    <source>
        <dbReference type="ARBA" id="ARBA00022692"/>
    </source>
</evidence>
<protein>
    <submittedName>
        <fullName evidence="7">Magnesium transporter CorA family protein</fullName>
    </submittedName>
</protein>
<dbReference type="InterPro" id="IPR002523">
    <property type="entry name" value="MgTranspt_CorA/ZnTranspt_ZntB"/>
</dbReference>
<comment type="similarity">
    <text evidence="2">Belongs to the CorA metal ion transporter (MIT) (TC 1.A.35) family.</text>
</comment>
<comment type="caution">
    <text evidence="7">The sequence shown here is derived from an EMBL/GenBank/DDBJ whole genome shotgun (WGS) entry which is preliminary data.</text>
</comment>
<evidence type="ECO:0000256" key="1">
    <source>
        <dbReference type="ARBA" id="ARBA00004141"/>
    </source>
</evidence>
<feature type="transmembrane region" description="Helical" evidence="6">
    <location>
        <begin position="281"/>
        <end position="300"/>
    </location>
</feature>
<evidence type="ECO:0000313" key="7">
    <source>
        <dbReference type="EMBL" id="MFD1400183.1"/>
    </source>
</evidence>
<evidence type="ECO:0000256" key="6">
    <source>
        <dbReference type="SAM" id="Phobius"/>
    </source>
</evidence>
<dbReference type="PANTHER" id="PTHR47891">
    <property type="entry name" value="TRANSPORTER-RELATED"/>
    <property type="match status" value="1"/>
</dbReference>
<keyword evidence="4 6" id="KW-1133">Transmembrane helix</keyword>
<feature type="transmembrane region" description="Helical" evidence="6">
    <location>
        <begin position="249"/>
        <end position="269"/>
    </location>
</feature>
<accession>A0ABW4BJS9</accession>
<gene>
    <name evidence="7" type="ORF">ACFQ41_12765</name>
</gene>
<evidence type="ECO:0000256" key="2">
    <source>
        <dbReference type="ARBA" id="ARBA00009765"/>
    </source>
</evidence>
<dbReference type="InterPro" id="IPR045861">
    <property type="entry name" value="CorA_cytoplasmic_dom"/>
</dbReference>
<proteinExistence type="inferred from homology"/>
<dbReference type="SUPFAM" id="SSF144083">
    <property type="entry name" value="Magnesium transport protein CorA, transmembrane region"/>
    <property type="match status" value="1"/>
</dbReference>
<organism evidence="7 8">
    <name type="scientific">Lacticaseibacillus suilingensis</name>
    <dbReference type="NCBI Taxonomy" id="2799577"/>
    <lineage>
        <taxon>Bacteria</taxon>
        <taxon>Bacillati</taxon>
        <taxon>Bacillota</taxon>
        <taxon>Bacilli</taxon>
        <taxon>Lactobacillales</taxon>
        <taxon>Lactobacillaceae</taxon>
        <taxon>Lacticaseibacillus</taxon>
    </lineage>
</organism>
<dbReference type="InterPro" id="IPR045863">
    <property type="entry name" value="CorA_TM1_TM2"/>
</dbReference>
<evidence type="ECO:0000256" key="4">
    <source>
        <dbReference type="ARBA" id="ARBA00022989"/>
    </source>
</evidence>
<dbReference type="Gene3D" id="3.30.460.20">
    <property type="entry name" value="CorA soluble domain-like"/>
    <property type="match status" value="1"/>
</dbReference>
<dbReference type="Pfam" id="PF01544">
    <property type="entry name" value="CorA"/>
    <property type="match status" value="1"/>
</dbReference>
<dbReference type="PANTHER" id="PTHR47891:SF1">
    <property type="entry name" value="CORA-MAGNESIUM AND COBALT TRANSPORTER"/>
    <property type="match status" value="1"/>
</dbReference>
<comment type="subcellular location">
    <subcellularLocation>
        <location evidence="1">Membrane</location>
        <topology evidence="1">Multi-pass membrane protein</topology>
    </subcellularLocation>
</comment>
<dbReference type="SUPFAM" id="SSF143865">
    <property type="entry name" value="CorA soluble domain-like"/>
    <property type="match status" value="1"/>
</dbReference>
<dbReference type="Proteomes" id="UP001597199">
    <property type="component" value="Unassembled WGS sequence"/>
</dbReference>
<dbReference type="RefSeq" id="WP_204118317.1">
    <property type="nucleotide sequence ID" value="NZ_BOLV01000004.1"/>
</dbReference>
<keyword evidence="8" id="KW-1185">Reference proteome</keyword>